<dbReference type="GeneID" id="92512351"/>
<dbReference type="KEGG" id="lmat:92512351"/>
<dbReference type="RefSeq" id="XP_067175214.1">
    <property type="nucleotide sequence ID" value="XM_067319839.1"/>
</dbReference>
<evidence type="ECO:0000313" key="1">
    <source>
        <dbReference type="EMBL" id="KAG5468276.1"/>
    </source>
</evidence>
<reference evidence="1 2" key="1">
    <citation type="submission" date="2021-03" db="EMBL/GenBank/DDBJ databases">
        <title>Leishmania (Mundinia) martiniquensis Genome sequencing and assembly.</title>
        <authorList>
            <person name="Almutairi H."/>
            <person name="Gatherer D."/>
        </authorList>
    </citation>
    <scope>NUCLEOTIDE SEQUENCE [LARGE SCALE GENOMIC DNA]</scope>
    <source>
        <strain evidence="1">LSCM1</strain>
    </source>
</reference>
<sequence length="192" mass="21973">MRSLSDSAARDSESHLQYGERCALLREERYRRSLLCSLEAKGREQLRAVYAEESEGEWTREHARGSATVYTAERRPQLYTYRYRAGATVSVLPVGQSTTSLHERLNAAVDPLNAEMKQLELWESENRAELQEWECSDRQEMAHEVQCILAEQQECDCVVRERACRQVMSGATVLEWASYPCYEGAELLSSSP</sequence>
<organism evidence="1 2">
    <name type="scientific">Leishmania martiniquensis</name>
    <dbReference type="NCBI Taxonomy" id="1580590"/>
    <lineage>
        <taxon>Eukaryota</taxon>
        <taxon>Discoba</taxon>
        <taxon>Euglenozoa</taxon>
        <taxon>Kinetoplastea</taxon>
        <taxon>Metakinetoplastina</taxon>
        <taxon>Trypanosomatida</taxon>
        <taxon>Trypanosomatidae</taxon>
        <taxon>Leishmaniinae</taxon>
        <taxon>Leishmania</taxon>
    </lineage>
</organism>
<dbReference type="EMBL" id="JAFEUZ010000034">
    <property type="protein sequence ID" value="KAG5468276.1"/>
    <property type="molecule type" value="Genomic_DNA"/>
</dbReference>
<comment type="caution">
    <text evidence="1">The sequence shown here is derived from an EMBL/GenBank/DDBJ whole genome shotgun (WGS) entry which is preliminary data.</text>
</comment>
<dbReference type="OrthoDB" id="261736at2759"/>
<proteinExistence type="predicted"/>
<gene>
    <name evidence="1" type="ORF">LSCM1_02254</name>
</gene>
<keyword evidence="2" id="KW-1185">Reference proteome</keyword>
<evidence type="ECO:0000313" key="2">
    <source>
        <dbReference type="Proteomes" id="UP000673552"/>
    </source>
</evidence>
<dbReference type="Proteomes" id="UP000673552">
    <property type="component" value="Chromosome 34"/>
</dbReference>
<accession>A0A836KC57</accession>
<dbReference type="AlphaFoldDB" id="A0A836KC57"/>
<protein>
    <submittedName>
        <fullName evidence="1">Uncharacterized protein</fullName>
    </submittedName>
</protein>
<name>A0A836KC57_9TRYP</name>